<keyword evidence="2" id="KW-1185">Reference proteome</keyword>
<name>A0A5D4IBK4_9ACTN</name>
<dbReference type="Proteomes" id="UP000323242">
    <property type="component" value="Unassembled WGS sequence"/>
</dbReference>
<accession>A0A5D4IBK4</accession>
<sequence>MELAALPPTAVVDLALVSRSPAQVLLRDHASFWQPPQVRVNAGQSCRSAVRDAARRWWQLTDPRIGDSVGVPWAPTSTRPERGRVERRLLLVLLPPGAPRPYAGPLTARASWWPVTRLLAGDVVTRPAELGVFIDGYLQGWLPDGQHALDW</sequence>
<dbReference type="RefSeq" id="WP_148904811.1">
    <property type="nucleotide sequence ID" value="NZ_VSZQ01000280.1"/>
</dbReference>
<reference evidence="1 2" key="1">
    <citation type="submission" date="2019-08" db="EMBL/GenBank/DDBJ databases">
        <title>Draft genome for granaticin producer strain Streptomyces parvus C05.</title>
        <authorList>
            <person name="Gonzalez-Pimentel J.L."/>
        </authorList>
    </citation>
    <scope>NUCLEOTIDE SEQUENCE [LARGE SCALE GENOMIC DNA]</scope>
    <source>
        <strain evidence="1 2">C05</strain>
    </source>
</reference>
<organism evidence="1 2">
    <name type="scientific">Streptomyces parvus</name>
    <dbReference type="NCBI Taxonomy" id="66428"/>
    <lineage>
        <taxon>Bacteria</taxon>
        <taxon>Bacillati</taxon>
        <taxon>Actinomycetota</taxon>
        <taxon>Actinomycetes</taxon>
        <taxon>Kitasatosporales</taxon>
        <taxon>Streptomycetaceae</taxon>
        <taxon>Streptomyces</taxon>
    </lineage>
</organism>
<evidence type="ECO:0008006" key="3">
    <source>
        <dbReference type="Google" id="ProtNLM"/>
    </source>
</evidence>
<gene>
    <name evidence="1" type="ORF">FY004_33500</name>
</gene>
<comment type="caution">
    <text evidence="1">The sequence shown here is derived from an EMBL/GenBank/DDBJ whole genome shotgun (WGS) entry which is preliminary data.</text>
</comment>
<evidence type="ECO:0000313" key="2">
    <source>
        <dbReference type="Proteomes" id="UP000323242"/>
    </source>
</evidence>
<dbReference type="EMBL" id="VSZQ01000280">
    <property type="protein sequence ID" value="TYR49409.1"/>
    <property type="molecule type" value="Genomic_DNA"/>
</dbReference>
<protein>
    <recommendedName>
        <fullName evidence="3">NUDIX hydrolase</fullName>
    </recommendedName>
</protein>
<proteinExistence type="predicted"/>
<dbReference type="AlphaFoldDB" id="A0A5D4IBK4"/>
<evidence type="ECO:0000313" key="1">
    <source>
        <dbReference type="EMBL" id="TYR49409.1"/>
    </source>
</evidence>